<gene>
    <name evidence="5" type="ORF">M529_11285</name>
</gene>
<accession>T0IT95</accession>
<dbReference type="SUPFAM" id="SSF46785">
    <property type="entry name" value="Winged helix' DNA-binding domain"/>
    <property type="match status" value="1"/>
</dbReference>
<dbReference type="Proteomes" id="UP000015523">
    <property type="component" value="Unassembled WGS sequence"/>
</dbReference>
<keyword evidence="2" id="KW-0238">DNA-binding</keyword>
<dbReference type="PANTHER" id="PTHR33204:SF17">
    <property type="entry name" value="TRANSCRIPTIONAL REGULATORY PROTEIN"/>
    <property type="match status" value="1"/>
</dbReference>
<dbReference type="GO" id="GO:0003677">
    <property type="term" value="F:DNA binding"/>
    <property type="evidence" value="ECO:0007669"/>
    <property type="project" value="UniProtKB-KW"/>
</dbReference>
<dbReference type="PANTHER" id="PTHR33204">
    <property type="entry name" value="TRANSCRIPTIONAL REGULATOR, MARR FAMILY"/>
    <property type="match status" value="1"/>
</dbReference>
<dbReference type="Pfam" id="PF01638">
    <property type="entry name" value="HxlR"/>
    <property type="match status" value="1"/>
</dbReference>
<dbReference type="eggNOG" id="COG1733">
    <property type="taxonomic scope" value="Bacteria"/>
</dbReference>
<dbReference type="EMBL" id="AUWY01000078">
    <property type="protein sequence ID" value="EQB32065.1"/>
    <property type="molecule type" value="Genomic_DNA"/>
</dbReference>
<dbReference type="PATRIC" id="fig|1346791.3.peg.2170"/>
<keyword evidence="6" id="KW-1185">Reference proteome</keyword>
<dbReference type="InterPro" id="IPR002577">
    <property type="entry name" value="HTH_HxlR"/>
</dbReference>
<dbReference type="PROSITE" id="PS51118">
    <property type="entry name" value="HTH_HXLR"/>
    <property type="match status" value="1"/>
</dbReference>
<protein>
    <recommendedName>
        <fullName evidence="4">HTH hxlR-type domain-containing protein</fullName>
    </recommendedName>
</protein>
<evidence type="ECO:0000256" key="3">
    <source>
        <dbReference type="ARBA" id="ARBA00023163"/>
    </source>
</evidence>
<keyword evidence="3" id="KW-0804">Transcription</keyword>
<dbReference type="AlphaFoldDB" id="T0IT95"/>
<sequence length="147" mass="16532">MDNEEYFSGQCPIGRAAARAGDIWSLMILRDAGRGMTRFEQFRLSLGVAPNILTRRLRALTRDGLLEKRRYCERPPRDEYVLTQAGRDFLPILHALAGWSARHCGGGLPMSRVEDVETGLPIDPVVIDRHTGVPLGERPLRLVQPEK</sequence>
<organism evidence="5 6">
    <name type="scientific">Sphingobium ummariense RL-3</name>
    <dbReference type="NCBI Taxonomy" id="1346791"/>
    <lineage>
        <taxon>Bacteria</taxon>
        <taxon>Pseudomonadati</taxon>
        <taxon>Pseudomonadota</taxon>
        <taxon>Alphaproteobacteria</taxon>
        <taxon>Sphingomonadales</taxon>
        <taxon>Sphingomonadaceae</taxon>
        <taxon>Sphingobium</taxon>
    </lineage>
</organism>
<dbReference type="InterPro" id="IPR036390">
    <property type="entry name" value="WH_DNA-bd_sf"/>
</dbReference>
<comment type="caution">
    <text evidence="5">The sequence shown here is derived from an EMBL/GenBank/DDBJ whole genome shotgun (WGS) entry which is preliminary data.</text>
</comment>
<dbReference type="OrthoDB" id="9782219at2"/>
<evidence type="ECO:0000313" key="6">
    <source>
        <dbReference type="Proteomes" id="UP000015523"/>
    </source>
</evidence>
<dbReference type="STRING" id="1346791.M529_11285"/>
<feature type="domain" description="HTH hxlR-type" evidence="4">
    <location>
        <begin position="11"/>
        <end position="108"/>
    </location>
</feature>
<keyword evidence="1" id="KW-0805">Transcription regulation</keyword>
<evidence type="ECO:0000256" key="1">
    <source>
        <dbReference type="ARBA" id="ARBA00023015"/>
    </source>
</evidence>
<evidence type="ECO:0000259" key="4">
    <source>
        <dbReference type="PROSITE" id="PS51118"/>
    </source>
</evidence>
<reference evidence="5 6" key="1">
    <citation type="journal article" date="2013" name="Genome Announc.">
        <title>Draft Genome Sequence of Sphingobium ummariense Strain RL-3, a Hexachlorocyclohexane-Degrading Bacterium.</title>
        <authorList>
            <person name="Kohli P."/>
            <person name="Dua A."/>
            <person name="Sangwan N."/>
            <person name="Oldach P."/>
            <person name="Khurana J.P."/>
            <person name="Lal R."/>
        </authorList>
    </citation>
    <scope>NUCLEOTIDE SEQUENCE [LARGE SCALE GENOMIC DNA]</scope>
    <source>
        <strain evidence="5 6">RL-3</strain>
    </source>
</reference>
<evidence type="ECO:0000256" key="2">
    <source>
        <dbReference type="ARBA" id="ARBA00023125"/>
    </source>
</evidence>
<proteinExistence type="predicted"/>
<name>T0IT95_9SPHN</name>
<dbReference type="Gene3D" id="1.10.10.10">
    <property type="entry name" value="Winged helix-like DNA-binding domain superfamily/Winged helix DNA-binding domain"/>
    <property type="match status" value="1"/>
</dbReference>
<dbReference type="InterPro" id="IPR036388">
    <property type="entry name" value="WH-like_DNA-bd_sf"/>
</dbReference>
<evidence type="ECO:0000313" key="5">
    <source>
        <dbReference type="EMBL" id="EQB32065.1"/>
    </source>
</evidence>